<evidence type="ECO:0000313" key="5">
    <source>
        <dbReference type="Proteomes" id="UP000309550"/>
    </source>
</evidence>
<dbReference type="Proteomes" id="UP000309550">
    <property type="component" value="Unassembled WGS sequence"/>
</dbReference>
<keyword evidence="2" id="KW-0732">Signal</keyword>
<feature type="transmembrane region" description="Helical" evidence="1">
    <location>
        <begin position="357"/>
        <end position="375"/>
    </location>
</feature>
<keyword evidence="1" id="KW-0472">Membrane</keyword>
<dbReference type="Pfam" id="PF26514">
    <property type="entry name" value="DUF8173"/>
    <property type="match status" value="1"/>
</dbReference>
<keyword evidence="1" id="KW-0812">Transmembrane</keyword>
<organism evidence="4 5">
    <name type="scientific">Sulfitobacter sabulilitoris</name>
    <dbReference type="NCBI Taxonomy" id="2562655"/>
    <lineage>
        <taxon>Bacteria</taxon>
        <taxon>Pseudomonadati</taxon>
        <taxon>Pseudomonadota</taxon>
        <taxon>Alphaproteobacteria</taxon>
        <taxon>Rhodobacterales</taxon>
        <taxon>Roseobacteraceae</taxon>
        <taxon>Sulfitobacter</taxon>
    </lineage>
</organism>
<feature type="transmembrane region" description="Helical" evidence="1">
    <location>
        <begin position="295"/>
        <end position="319"/>
    </location>
</feature>
<reference evidence="4 5" key="1">
    <citation type="submission" date="2019-05" db="EMBL/GenBank/DDBJ databases">
        <title>Sulfitobacter sabulilitoris sp. nov., isolated from a marine sand.</title>
        <authorList>
            <person name="Yoon J.-H."/>
        </authorList>
    </citation>
    <scope>NUCLEOTIDE SEQUENCE [LARGE SCALE GENOMIC DNA]</scope>
    <source>
        <strain evidence="4 5">HSMS-29</strain>
    </source>
</reference>
<feature type="transmembrane region" description="Helical" evidence="1">
    <location>
        <begin position="266"/>
        <end position="289"/>
    </location>
</feature>
<dbReference type="AlphaFoldDB" id="A0A5S3PBX2"/>
<dbReference type="EMBL" id="VANS01000004">
    <property type="protein sequence ID" value="TMM51196.1"/>
    <property type="molecule type" value="Genomic_DNA"/>
</dbReference>
<evidence type="ECO:0000256" key="1">
    <source>
        <dbReference type="SAM" id="Phobius"/>
    </source>
</evidence>
<feature type="chain" id="PRO_5024394579" evidence="2">
    <location>
        <begin position="22"/>
        <end position="395"/>
    </location>
</feature>
<accession>A0A5S3PBX2</accession>
<evidence type="ECO:0000256" key="2">
    <source>
        <dbReference type="SAM" id="SignalP"/>
    </source>
</evidence>
<proteinExistence type="predicted"/>
<dbReference type="OrthoDB" id="7948603at2"/>
<comment type="caution">
    <text evidence="4">The sequence shown here is derived from an EMBL/GenBank/DDBJ whole genome shotgun (WGS) entry which is preliminary data.</text>
</comment>
<protein>
    <submittedName>
        <fullName evidence="4">EI24 domain-containing protein</fullName>
    </submittedName>
</protein>
<dbReference type="RefSeq" id="WP_138663155.1">
    <property type="nucleotide sequence ID" value="NZ_VANS01000004.1"/>
</dbReference>
<feature type="transmembrane region" description="Helical" evidence="1">
    <location>
        <begin position="331"/>
        <end position="351"/>
    </location>
</feature>
<keyword evidence="1" id="KW-1133">Transmembrane helix</keyword>
<gene>
    <name evidence="4" type="ORF">FDT80_15150</name>
</gene>
<evidence type="ECO:0000313" key="4">
    <source>
        <dbReference type="EMBL" id="TMM51196.1"/>
    </source>
</evidence>
<name>A0A5S3PBX2_9RHOB</name>
<evidence type="ECO:0000259" key="3">
    <source>
        <dbReference type="Pfam" id="PF26514"/>
    </source>
</evidence>
<feature type="domain" description="DUF8173" evidence="3">
    <location>
        <begin position="225"/>
        <end position="377"/>
    </location>
</feature>
<feature type="signal peptide" evidence="2">
    <location>
        <begin position="1"/>
        <end position="21"/>
    </location>
</feature>
<feature type="transmembrane region" description="Helical" evidence="1">
    <location>
        <begin position="222"/>
        <end position="246"/>
    </location>
</feature>
<sequence>MLRSLCLAAATACALALPGAADTVRQSNGGDTFIAGSSLSETIDAPNDVFIAGSAVTLKGAGQGDVHAAGFDVDIEAQTGADLYAAGATVTMRAPVGQDLTAMGMSVRTAEAATTGGNARLMGRSVTIDGPVTGALTAMGYDVILNSRITGDAWIIAENITYGPDARIDGTLRYAMRAEAPPPERVIDASRVTFERITPSEAMRGARGAPWEDMEYPMLPTFMTLLAAFIVTVAFFVVVGALFLAFLPKPVERLRRSISDRPGMMLLGGVIGLATLLGLIPITGMTIIGLPFVPIVVLAAIVAWTLGYVLGAYAVGLRVWQAFGASETPSLAGRLLALTLAVVVVAALNFIPFVGWIANYTLVLLGIGAVTNMLFEWMLGNTGPALDVDMQPVDR</sequence>
<keyword evidence="5" id="KW-1185">Reference proteome</keyword>
<dbReference type="InterPro" id="IPR058486">
    <property type="entry name" value="DUF8173"/>
</dbReference>